<dbReference type="InterPro" id="IPR000014">
    <property type="entry name" value="PAS"/>
</dbReference>
<dbReference type="PROSITE" id="PS50112">
    <property type="entry name" value="PAS"/>
    <property type="match status" value="1"/>
</dbReference>
<dbReference type="NCBIfam" id="TIGR00229">
    <property type="entry name" value="sensory_box"/>
    <property type="match status" value="1"/>
</dbReference>
<evidence type="ECO:0000259" key="3">
    <source>
        <dbReference type="PROSITE" id="PS50887"/>
    </source>
</evidence>
<dbReference type="SMART" id="SM00091">
    <property type="entry name" value="PAS"/>
    <property type="match status" value="1"/>
</dbReference>
<dbReference type="PROSITE" id="PS50887">
    <property type="entry name" value="GGDEF"/>
    <property type="match status" value="1"/>
</dbReference>
<dbReference type="OrthoDB" id="42802at2"/>
<dbReference type="CDD" id="cd01949">
    <property type="entry name" value="GGDEF"/>
    <property type="match status" value="1"/>
</dbReference>
<comment type="caution">
    <text evidence="4">The sequence shown here is derived from an EMBL/GenBank/DDBJ whole genome shotgun (WGS) entry which is preliminary data.</text>
</comment>
<dbReference type="EMBL" id="AATS01000011">
    <property type="protein sequence ID" value="EAU54190.1"/>
    <property type="molecule type" value="Genomic_DNA"/>
</dbReference>
<dbReference type="InterPro" id="IPR029787">
    <property type="entry name" value="Nucleotide_cyclase"/>
</dbReference>
<dbReference type="InterPro" id="IPR000700">
    <property type="entry name" value="PAS-assoc_C"/>
</dbReference>
<dbReference type="SUPFAM" id="SSF55785">
    <property type="entry name" value="PYP-like sensor domain (PAS domain)"/>
    <property type="match status" value="1"/>
</dbReference>
<dbReference type="CDD" id="cd00130">
    <property type="entry name" value="PAS"/>
    <property type="match status" value="1"/>
</dbReference>
<dbReference type="InParanoid" id="Q0EY36"/>
<evidence type="ECO:0000313" key="4">
    <source>
        <dbReference type="EMBL" id="EAU54190.1"/>
    </source>
</evidence>
<evidence type="ECO:0000259" key="1">
    <source>
        <dbReference type="PROSITE" id="PS50112"/>
    </source>
</evidence>
<protein>
    <submittedName>
        <fullName evidence="4">Sensory box/GGDEF domain protein</fullName>
    </submittedName>
</protein>
<evidence type="ECO:0000313" key="5">
    <source>
        <dbReference type="Proteomes" id="UP000005297"/>
    </source>
</evidence>
<gene>
    <name evidence="4" type="ORF">SPV1_05497</name>
</gene>
<organism evidence="4 5">
    <name type="scientific">Mariprofundus ferrooxydans PV-1</name>
    <dbReference type="NCBI Taxonomy" id="314345"/>
    <lineage>
        <taxon>Bacteria</taxon>
        <taxon>Pseudomonadati</taxon>
        <taxon>Pseudomonadota</taxon>
        <taxon>Candidatius Mariprofundia</taxon>
        <taxon>Mariprofundales</taxon>
        <taxon>Mariprofundaceae</taxon>
        <taxon>Mariprofundus</taxon>
    </lineage>
</organism>
<dbReference type="HOGENOM" id="CLU_000445_11_4_0"/>
<dbReference type="AlphaFoldDB" id="Q0EY36"/>
<dbReference type="Gene3D" id="3.30.450.20">
    <property type="entry name" value="PAS domain"/>
    <property type="match status" value="1"/>
</dbReference>
<feature type="domain" description="PAC" evidence="2">
    <location>
        <begin position="92"/>
        <end position="144"/>
    </location>
</feature>
<proteinExistence type="predicted"/>
<dbReference type="GO" id="GO:0003824">
    <property type="term" value="F:catalytic activity"/>
    <property type="evidence" value="ECO:0007669"/>
    <property type="project" value="UniProtKB-ARBA"/>
</dbReference>
<sequence>MSKDAEPNDTTRYTAEIQEKYLLQAVINAVPAPIFFKDTEGRYLGCNRAFEQYTGKTRGELIGKGVHELFDQELAQVYFEADRALFESREHQVYEAQVEYADGSVRDVMFHKAVFQASHENIEGIVGAILDITDRKKAEKMYQEMALTDALTGLNNRLSMMNHLEHAFDRTLRSKNGLALLMLDLDNFKYINDNYGHPAGDLFLRTVADRLKHVVRKADVVSRLGGDEFAIILEDITDITQVTHVAEKVLSQFAQPVEIDGHILSMGSSIGIAMIPTHANSVESLMKHSDIALYQAKAKGKGTYCVYLP</sequence>
<dbReference type="Gene3D" id="3.30.70.270">
    <property type="match status" value="1"/>
</dbReference>
<dbReference type="InterPro" id="IPR035965">
    <property type="entry name" value="PAS-like_dom_sf"/>
</dbReference>
<dbReference type="InterPro" id="IPR013656">
    <property type="entry name" value="PAS_4"/>
</dbReference>
<dbReference type="PANTHER" id="PTHR44757:SF2">
    <property type="entry name" value="BIOFILM ARCHITECTURE MAINTENANCE PROTEIN MBAA"/>
    <property type="match status" value="1"/>
</dbReference>
<dbReference type="RefSeq" id="WP_009851393.1">
    <property type="nucleotide sequence ID" value="NZ_DS022295.1"/>
</dbReference>
<feature type="domain" description="PAS" evidence="1">
    <location>
        <begin position="19"/>
        <end position="97"/>
    </location>
</feature>
<dbReference type="eggNOG" id="COG5001">
    <property type="taxonomic scope" value="Bacteria"/>
</dbReference>
<dbReference type="Proteomes" id="UP000005297">
    <property type="component" value="Unassembled WGS sequence"/>
</dbReference>
<dbReference type="PANTHER" id="PTHR44757">
    <property type="entry name" value="DIGUANYLATE CYCLASE DGCP"/>
    <property type="match status" value="1"/>
</dbReference>
<dbReference type="STRING" id="314344.AL013_05865"/>
<reference evidence="4 5" key="1">
    <citation type="submission" date="2006-09" db="EMBL/GenBank/DDBJ databases">
        <authorList>
            <person name="Emerson D."/>
            <person name="Ferriera S."/>
            <person name="Johnson J."/>
            <person name="Kravitz S."/>
            <person name="Halpern A."/>
            <person name="Remington K."/>
            <person name="Beeson K."/>
            <person name="Tran B."/>
            <person name="Rogers Y.-H."/>
            <person name="Friedman R."/>
            <person name="Venter J.C."/>
        </authorList>
    </citation>
    <scope>NUCLEOTIDE SEQUENCE [LARGE SCALE GENOMIC DNA]</scope>
    <source>
        <strain evidence="4 5">PV-1</strain>
    </source>
</reference>
<accession>Q0EY36</accession>
<feature type="domain" description="GGDEF" evidence="3">
    <location>
        <begin position="176"/>
        <end position="309"/>
    </location>
</feature>
<name>Q0EY36_9PROT</name>
<dbReference type="SMART" id="SM00267">
    <property type="entry name" value="GGDEF"/>
    <property type="match status" value="1"/>
</dbReference>
<dbReference type="Pfam" id="PF00990">
    <property type="entry name" value="GGDEF"/>
    <property type="match status" value="1"/>
</dbReference>
<dbReference type="InterPro" id="IPR052155">
    <property type="entry name" value="Biofilm_reg_signaling"/>
</dbReference>
<evidence type="ECO:0000259" key="2">
    <source>
        <dbReference type="PROSITE" id="PS50113"/>
    </source>
</evidence>
<keyword evidence="5" id="KW-1185">Reference proteome</keyword>
<dbReference type="Pfam" id="PF08448">
    <property type="entry name" value="PAS_4"/>
    <property type="match status" value="1"/>
</dbReference>
<dbReference type="InterPro" id="IPR000160">
    <property type="entry name" value="GGDEF_dom"/>
</dbReference>
<dbReference type="NCBIfam" id="TIGR00254">
    <property type="entry name" value="GGDEF"/>
    <property type="match status" value="1"/>
</dbReference>
<dbReference type="FunFam" id="3.30.70.270:FF:000001">
    <property type="entry name" value="Diguanylate cyclase domain protein"/>
    <property type="match status" value="1"/>
</dbReference>
<dbReference type="SUPFAM" id="SSF55073">
    <property type="entry name" value="Nucleotide cyclase"/>
    <property type="match status" value="1"/>
</dbReference>
<dbReference type="PROSITE" id="PS50113">
    <property type="entry name" value="PAC"/>
    <property type="match status" value="1"/>
</dbReference>
<dbReference type="InterPro" id="IPR043128">
    <property type="entry name" value="Rev_trsase/Diguanyl_cyclase"/>
</dbReference>